<organism evidence="1 2">
    <name type="scientific">Gracilibacillus salitolerans</name>
    <dbReference type="NCBI Taxonomy" id="2663022"/>
    <lineage>
        <taxon>Bacteria</taxon>
        <taxon>Bacillati</taxon>
        <taxon>Bacillota</taxon>
        <taxon>Bacilli</taxon>
        <taxon>Bacillales</taxon>
        <taxon>Bacillaceae</taxon>
        <taxon>Gracilibacillus</taxon>
    </lineage>
</organism>
<name>A0A5Q2TIS1_9BACI</name>
<dbReference type="InterPro" id="IPR036291">
    <property type="entry name" value="NAD(P)-bd_dom_sf"/>
</dbReference>
<keyword evidence="2" id="KW-1185">Reference proteome</keyword>
<dbReference type="SUPFAM" id="SSF51735">
    <property type="entry name" value="NAD(P)-binding Rossmann-fold domains"/>
    <property type="match status" value="1"/>
</dbReference>
<evidence type="ECO:0000313" key="1">
    <source>
        <dbReference type="EMBL" id="QGH33932.1"/>
    </source>
</evidence>
<protein>
    <recommendedName>
        <fullName evidence="3">Gfo/Idh/MocA-like oxidoreductase N-terminal domain-containing protein</fullName>
    </recommendedName>
</protein>
<accession>A0A5Q2TIS1</accession>
<sequence>MELLRLGIVGWNQEVNDYISLINDGLIENIDVVAIFDKDISMKRIVNYHYPDIPFYCNYKEMMDCENVEAVLSFHPSLLHSR</sequence>
<evidence type="ECO:0000313" key="2">
    <source>
        <dbReference type="Proteomes" id="UP000339690"/>
    </source>
</evidence>
<reference evidence="1 2" key="1">
    <citation type="submission" date="2019-11" db="EMBL/GenBank/DDBJ databases">
        <title>Gracilibacillus salitolerans sp. nov., a moderate halophile isolated from a saline soil in northwest China.</title>
        <authorList>
            <person name="Gan L."/>
        </authorList>
    </citation>
    <scope>NUCLEOTIDE SEQUENCE [LARGE SCALE GENOMIC DNA]</scope>
    <source>
        <strain evidence="1 2">SCU50</strain>
    </source>
</reference>
<dbReference type="EMBL" id="CP045915">
    <property type="protein sequence ID" value="QGH33932.1"/>
    <property type="molecule type" value="Genomic_DNA"/>
</dbReference>
<gene>
    <name evidence="1" type="ORF">GI584_07810</name>
</gene>
<evidence type="ECO:0008006" key="3">
    <source>
        <dbReference type="Google" id="ProtNLM"/>
    </source>
</evidence>
<dbReference type="AlphaFoldDB" id="A0A5Q2TIS1"/>
<dbReference type="Proteomes" id="UP000339690">
    <property type="component" value="Chromosome"/>
</dbReference>
<proteinExistence type="predicted"/>
<dbReference type="Gene3D" id="3.40.50.720">
    <property type="entry name" value="NAD(P)-binding Rossmann-like Domain"/>
    <property type="match status" value="1"/>
</dbReference>
<dbReference type="KEGG" id="grc:GI584_07810"/>
<dbReference type="RefSeq" id="WP_100361211.1">
    <property type="nucleotide sequence ID" value="NZ_CP045915.1"/>
</dbReference>